<comment type="catalytic activity">
    <reaction evidence="13 14">
        <text>di-trans,octa-cis-undecaprenyl diphosphate + H2O = di-trans,octa-cis-undecaprenyl phosphate + phosphate + H(+)</text>
        <dbReference type="Rhea" id="RHEA:28094"/>
        <dbReference type="ChEBI" id="CHEBI:15377"/>
        <dbReference type="ChEBI" id="CHEBI:15378"/>
        <dbReference type="ChEBI" id="CHEBI:43474"/>
        <dbReference type="ChEBI" id="CHEBI:58405"/>
        <dbReference type="ChEBI" id="CHEBI:60392"/>
        <dbReference type="EC" id="3.6.1.27"/>
    </reaction>
</comment>
<comment type="similarity">
    <text evidence="2 14">Belongs to the UppP family.</text>
</comment>
<evidence type="ECO:0000313" key="16">
    <source>
        <dbReference type="Proteomes" id="UP000476332"/>
    </source>
</evidence>
<dbReference type="HAMAP" id="MF_01006">
    <property type="entry name" value="Undec_diphosphatase"/>
    <property type="match status" value="1"/>
</dbReference>
<feature type="transmembrane region" description="Helical" evidence="14">
    <location>
        <begin position="187"/>
        <end position="205"/>
    </location>
</feature>
<evidence type="ECO:0000256" key="4">
    <source>
        <dbReference type="ARBA" id="ARBA00021581"/>
    </source>
</evidence>
<dbReference type="GO" id="GO:0005886">
    <property type="term" value="C:plasma membrane"/>
    <property type="evidence" value="ECO:0007669"/>
    <property type="project" value="UniProtKB-SubCell"/>
</dbReference>
<keyword evidence="10 14" id="KW-0046">Antibiotic resistance</keyword>
<dbReference type="EMBL" id="JAAAMJ010000003">
    <property type="protein sequence ID" value="NDV86541.1"/>
    <property type="molecule type" value="Genomic_DNA"/>
</dbReference>
<dbReference type="InterPro" id="IPR003824">
    <property type="entry name" value="UppP"/>
</dbReference>
<dbReference type="Pfam" id="PF02673">
    <property type="entry name" value="BacA"/>
    <property type="match status" value="1"/>
</dbReference>
<evidence type="ECO:0000256" key="7">
    <source>
        <dbReference type="ARBA" id="ARBA00022801"/>
    </source>
</evidence>
<keyword evidence="7 14" id="KW-0378">Hydrolase</keyword>
<keyword evidence="5 14" id="KW-1003">Cell membrane</keyword>
<feature type="transmembrane region" description="Helical" evidence="14">
    <location>
        <begin position="48"/>
        <end position="70"/>
    </location>
</feature>
<feature type="transmembrane region" description="Helical" evidence="14">
    <location>
        <begin position="217"/>
        <end position="238"/>
    </location>
</feature>
<dbReference type="AlphaFoldDB" id="A0A6L9MFS9"/>
<evidence type="ECO:0000256" key="3">
    <source>
        <dbReference type="ARBA" id="ARBA00012374"/>
    </source>
</evidence>
<comment type="subcellular location">
    <subcellularLocation>
        <location evidence="1 14">Cell membrane</location>
        <topology evidence="1 14">Multi-pass membrane protein</topology>
    </subcellularLocation>
</comment>
<reference evidence="15 16" key="1">
    <citation type="submission" date="2020-01" db="EMBL/GenBank/DDBJ databases">
        <title>Genomes of bacteria type strains.</title>
        <authorList>
            <person name="Chen J."/>
            <person name="Zhu S."/>
            <person name="Chen J."/>
        </authorList>
    </citation>
    <scope>NUCLEOTIDE SEQUENCE [LARGE SCALE GENOMIC DNA]</scope>
    <source>
        <strain evidence="15 16">KCTC 52919</strain>
    </source>
</reference>
<keyword evidence="16" id="KW-1185">Reference proteome</keyword>
<keyword evidence="6 14" id="KW-0812">Transmembrane</keyword>
<evidence type="ECO:0000256" key="11">
    <source>
        <dbReference type="ARBA" id="ARBA00032707"/>
    </source>
</evidence>
<feature type="transmembrane region" description="Helical" evidence="14">
    <location>
        <begin position="111"/>
        <end position="129"/>
    </location>
</feature>
<name>A0A6L9MFS9_9HYPH</name>
<keyword evidence="8 14" id="KW-1133">Transmembrane helix</keyword>
<dbReference type="GO" id="GO:0071555">
    <property type="term" value="P:cell wall organization"/>
    <property type="evidence" value="ECO:0007669"/>
    <property type="project" value="UniProtKB-KW"/>
</dbReference>
<dbReference type="EC" id="3.6.1.27" evidence="3 14"/>
<dbReference type="NCBIfam" id="TIGR00753">
    <property type="entry name" value="undec_PP_bacA"/>
    <property type="match status" value="1"/>
</dbReference>
<gene>
    <name evidence="14" type="primary">uppP</name>
    <name evidence="15" type="ORF">GTW51_07490</name>
</gene>
<evidence type="ECO:0000256" key="5">
    <source>
        <dbReference type="ARBA" id="ARBA00022475"/>
    </source>
</evidence>
<dbReference type="GO" id="GO:0009252">
    <property type="term" value="P:peptidoglycan biosynthetic process"/>
    <property type="evidence" value="ECO:0007669"/>
    <property type="project" value="UniProtKB-KW"/>
</dbReference>
<evidence type="ECO:0000256" key="6">
    <source>
        <dbReference type="ARBA" id="ARBA00022692"/>
    </source>
</evidence>
<dbReference type="GO" id="GO:0008360">
    <property type="term" value="P:regulation of cell shape"/>
    <property type="evidence" value="ECO:0007669"/>
    <property type="project" value="UniProtKB-KW"/>
</dbReference>
<keyword evidence="14" id="KW-0961">Cell wall biogenesis/degradation</keyword>
<keyword evidence="9 14" id="KW-0472">Membrane</keyword>
<evidence type="ECO:0000256" key="2">
    <source>
        <dbReference type="ARBA" id="ARBA00010621"/>
    </source>
</evidence>
<comment type="miscellaneous">
    <text evidence="14">Bacitracin is thought to be involved in the inhibition of peptidoglycan synthesis by sequestering undecaprenyl diphosphate, thereby reducing the pool of lipid carrier available.</text>
</comment>
<proteinExistence type="inferred from homology"/>
<dbReference type="PANTHER" id="PTHR30622:SF3">
    <property type="entry name" value="UNDECAPRENYL-DIPHOSPHATASE"/>
    <property type="match status" value="1"/>
</dbReference>
<keyword evidence="14" id="KW-0573">Peptidoglycan synthesis</keyword>
<dbReference type="NCBIfam" id="NF001389">
    <property type="entry name" value="PRK00281.1-2"/>
    <property type="match status" value="1"/>
</dbReference>
<evidence type="ECO:0000256" key="10">
    <source>
        <dbReference type="ARBA" id="ARBA00023251"/>
    </source>
</evidence>
<evidence type="ECO:0000256" key="12">
    <source>
        <dbReference type="ARBA" id="ARBA00032932"/>
    </source>
</evidence>
<protein>
    <recommendedName>
        <fullName evidence="4 14">Undecaprenyl-diphosphatase</fullName>
        <ecNumber evidence="3 14">3.6.1.27</ecNumber>
    </recommendedName>
    <alternativeName>
        <fullName evidence="12 14">Bacitracin resistance protein</fullName>
    </alternativeName>
    <alternativeName>
        <fullName evidence="11 14">Undecaprenyl pyrophosphate phosphatase</fullName>
    </alternativeName>
</protein>
<feature type="transmembrane region" description="Helical" evidence="14">
    <location>
        <begin position="82"/>
        <end position="99"/>
    </location>
</feature>
<dbReference type="GO" id="GO:0050380">
    <property type="term" value="F:undecaprenyl-diphosphatase activity"/>
    <property type="evidence" value="ECO:0007669"/>
    <property type="project" value="UniProtKB-UniRule"/>
</dbReference>
<evidence type="ECO:0000256" key="9">
    <source>
        <dbReference type="ARBA" id="ARBA00023136"/>
    </source>
</evidence>
<dbReference type="NCBIfam" id="NF001390">
    <property type="entry name" value="PRK00281.1-4"/>
    <property type="match status" value="1"/>
</dbReference>
<organism evidence="15 16">
    <name type="scientific">Aurantimonas aggregata</name>
    <dbReference type="NCBI Taxonomy" id="2047720"/>
    <lineage>
        <taxon>Bacteria</taxon>
        <taxon>Pseudomonadati</taxon>
        <taxon>Pseudomonadota</taxon>
        <taxon>Alphaproteobacteria</taxon>
        <taxon>Hyphomicrobiales</taxon>
        <taxon>Aurantimonadaceae</taxon>
        <taxon>Aurantimonas</taxon>
    </lineage>
</organism>
<comment type="function">
    <text evidence="14">Catalyzes the dephosphorylation of undecaprenyl diphosphate (UPP). Confers resistance to bacitracin.</text>
</comment>
<dbReference type="RefSeq" id="WP_163043270.1">
    <property type="nucleotide sequence ID" value="NZ_JAAAMJ010000003.1"/>
</dbReference>
<accession>A0A6L9MFS9</accession>
<evidence type="ECO:0000256" key="8">
    <source>
        <dbReference type="ARBA" id="ARBA00022989"/>
    </source>
</evidence>
<evidence type="ECO:0000256" key="1">
    <source>
        <dbReference type="ARBA" id="ARBA00004651"/>
    </source>
</evidence>
<comment type="caution">
    <text evidence="15">The sequence shown here is derived from an EMBL/GenBank/DDBJ whole genome shotgun (WGS) entry which is preliminary data.</text>
</comment>
<dbReference type="Proteomes" id="UP000476332">
    <property type="component" value="Unassembled WGS sequence"/>
</dbReference>
<evidence type="ECO:0000313" key="15">
    <source>
        <dbReference type="EMBL" id="NDV86541.1"/>
    </source>
</evidence>
<dbReference type="PANTHER" id="PTHR30622">
    <property type="entry name" value="UNDECAPRENYL-DIPHOSPHATASE"/>
    <property type="match status" value="1"/>
</dbReference>
<keyword evidence="14" id="KW-0133">Cell shape</keyword>
<evidence type="ECO:0000256" key="13">
    <source>
        <dbReference type="ARBA" id="ARBA00047594"/>
    </source>
</evidence>
<evidence type="ECO:0000256" key="14">
    <source>
        <dbReference type="HAMAP-Rule" id="MF_01006"/>
    </source>
</evidence>
<sequence>MDIKAILDAVLLGITEGLTEFIPVSSTGHILLLGHFLGFHSTARSFEVLIQLGAILAILSVYFARLWQLFISLPSSARSRRFVGGILLAFLPAALFGALGHDFIKTVLFESPMVICVALIVGGVILLVIDRLPLKVRYDDIMDYPLSLCLKIGLFQCLALIPGTSRSGATIAGSLLMGTDKRSAAEFSFFLAMPTMLGAFTYDLLKNHQLLSVDDLWLVAIGFVSAFLAALFVVRRLLDFVSRHGFAPFAWWRIGVGVVGMVLLLALPPAPDAGTAAPLGHRVTDHGVPDGQ</sequence>
<feature type="transmembrane region" description="Helical" evidence="14">
    <location>
        <begin position="250"/>
        <end position="270"/>
    </location>
</feature>
<dbReference type="GO" id="GO:0046677">
    <property type="term" value="P:response to antibiotic"/>
    <property type="evidence" value="ECO:0007669"/>
    <property type="project" value="UniProtKB-UniRule"/>
</dbReference>